<feature type="non-terminal residue" evidence="1">
    <location>
        <position position="1"/>
    </location>
</feature>
<name>A0A8J5IJP8_9STRA</name>
<accession>A0A8J5IJP8</accession>
<dbReference type="AlphaFoldDB" id="A0A8J5IJP8"/>
<sequence>TTFNQTYFINITEGGADASKAVVLNSTKEFSNIRNLSCSGTITGSTGVSTPSLSCGTITAISLNINPTTLQLRGTTVTLS</sequence>
<organism evidence="1 2">
    <name type="scientific">Phytophthora aleatoria</name>
    <dbReference type="NCBI Taxonomy" id="2496075"/>
    <lineage>
        <taxon>Eukaryota</taxon>
        <taxon>Sar</taxon>
        <taxon>Stramenopiles</taxon>
        <taxon>Oomycota</taxon>
        <taxon>Peronosporomycetes</taxon>
        <taxon>Peronosporales</taxon>
        <taxon>Peronosporaceae</taxon>
        <taxon>Phytophthora</taxon>
    </lineage>
</organism>
<comment type="caution">
    <text evidence="1">The sequence shown here is derived from an EMBL/GenBank/DDBJ whole genome shotgun (WGS) entry which is preliminary data.</text>
</comment>
<evidence type="ECO:0000313" key="1">
    <source>
        <dbReference type="EMBL" id="KAG6947264.1"/>
    </source>
</evidence>
<reference evidence="1" key="1">
    <citation type="submission" date="2021-01" db="EMBL/GenBank/DDBJ databases">
        <title>Phytophthora aleatoria, a newly-described species from Pinus radiata is distinct from Phytophthora cactorum isolates based on comparative genomics.</title>
        <authorList>
            <person name="Mcdougal R."/>
            <person name="Panda P."/>
            <person name="Williams N."/>
            <person name="Studholme D.J."/>
        </authorList>
    </citation>
    <scope>NUCLEOTIDE SEQUENCE</scope>
    <source>
        <strain evidence="1">NZFS 4037</strain>
    </source>
</reference>
<keyword evidence="2" id="KW-1185">Reference proteome</keyword>
<dbReference type="Proteomes" id="UP000709295">
    <property type="component" value="Unassembled WGS sequence"/>
</dbReference>
<protein>
    <submittedName>
        <fullName evidence="1">Uncharacterized protein</fullName>
    </submittedName>
</protein>
<evidence type="ECO:0000313" key="2">
    <source>
        <dbReference type="Proteomes" id="UP000709295"/>
    </source>
</evidence>
<gene>
    <name evidence="1" type="ORF">JG688_00015622</name>
</gene>
<proteinExistence type="predicted"/>
<dbReference type="EMBL" id="JAENGY010001733">
    <property type="protein sequence ID" value="KAG6947264.1"/>
    <property type="molecule type" value="Genomic_DNA"/>
</dbReference>